<dbReference type="InterPro" id="IPR006076">
    <property type="entry name" value="FAD-dep_OxRdtase"/>
</dbReference>
<dbReference type="PATRIC" id="fig|28092.6.peg.4460"/>
<proteinExistence type="predicted"/>
<dbReference type="GO" id="GO:0005737">
    <property type="term" value="C:cytoplasm"/>
    <property type="evidence" value="ECO:0007669"/>
    <property type="project" value="TreeGrafter"/>
</dbReference>
<organism evidence="3 4">
    <name type="scientific">Robbsia andropogonis</name>
    <dbReference type="NCBI Taxonomy" id="28092"/>
    <lineage>
        <taxon>Bacteria</taxon>
        <taxon>Pseudomonadati</taxon>
        <taxon>Pseudomonadota</taxon>
        <taxon>Betaproteobacteria</taxon>
        <taxon>Burkholderiales</taxon>
        <taxon>Burkholderiaceae</taxon>
        <taxon>Robbsia</taxon>
    </lineage>
</organism>
<accession>A0A0F5JWW7</accession>
<evidence type="ECO:0000256" key="1">
    <source>
        <dbReference type="ARBA" id="ARBA00023002"/>
    </source>
</evidence>
<dbReference type="PANTHER" id="PTHR13847:SF287">
    <property type="entry name" value="FAD-DEPENDENT OXIDOREDUCTASE DOMAIN-CONTAINING PROTEIN 1"/>
    <property type="match status" value="1"/>
</dbReference>
<dbReference type="GO" id="GO:0016491">
    <property type="term" value="F:oxidoreductase activity"/>
    <property type="evidence" value="ECO:0007669"/>
    <property type="project" value="UniProtKB-KW"/>
</dbReference>
<dbReference type="RefSeq" id="WP_024904337.1">
    <property type="nucleotide sequence ID" value="NZ_CADFGU010000003.1"/>
</dbReference>
<dbReference type="Gene3D" id="3.30.9.10">
    <property type="entry name" value="D-Amino Acid Oxidase, subunit A, domain 2"/>
    <property type="match status" value="1"/>
</dbReference>
<name>A0A0F5JWW7_9BURK</name>
<dbReference type="OrthoDB" id="9805337at2"/>
<dbReference type="Pfam" id="PF01266">
    <property type="entry name" value="DAO"/>
    <property type="match status" value="1"/>
</dbReference>
<dbReference type="PANTHER" id="PTHR13847">
    <property type="entry name" value="SARCOSINE DEHYDROGENASE-RELATED"/>
    <property type="match status" value="1"/>
</dbReference>
<dbReference type="EMBL" id="LAQU01000024">
    <property type="protein sequence ID" value="KKB62114.1"/>
    <property type="molecule type" value="Genomic_DNA"/>
</dbReference>
<comment type="caution">
    <text evidence="3">The sequence shown here is derived from an EMBL/GenBank/DDBJ whole genome shotgun (WGS) entry which is preliminary data.</text>
</comment>
<keyword evidence="4" id="KW-1185">Reference proteome</keyword>
<dbReference type="SUPFAM" id="SSF51905">
    <property type="entry name" value="FAD/NAD(P)-binding domain"/>
    <property type="match status" value="1"/>
</dbReference>
<dbReference type="InterPro" id="IPR036188">
    <property type="entry name" value="FAD/NAD-bd_sf"/>
</dbReference>
<reference evidence="3 4" key="1">
    <citation type="submission" date="2015-03" db="EMBL/GenBank/DDBJ databases">
        <title>Draft Genome Sequence of Burkholderia andropogonis type strain ICMP2807, isolated from Sorghum bicolor.</title>
        <authorList>
            <person name="Lopes-Santos L."/>
            <person name="Castro D.B."/>
            <person name="Ottoboni L.M."/>
            <person name="Park D."/>
            <person name="Weirc B.S."/>
            <person name="Destefano S.A."/>
        </authorList>
    </citation>
    <scope>NUCLEOTIDE SEQUENCE [LARGE SCALE GENOMIC DNA]</scope>
    <source>
        <strain evidence="3 4">ICMP2807</strain>
    </source>
</reference>
<evidence type="ECO:0000313" key="3">
    <source>
        <dbReference type="EMBL" id="KKB62114.1"/>
    </source>
</evidence>
<evidence type="ECO:0000313" key="4">
    <source>
        <dbReference type="Proteomes" id="UP000033618"/>
    </source>
</evidence>
<evidence type="ECO:0000259" key="2">
    <source>
        <dbReference type="Pfam" id="PF01266"/>
    </source>
</evidence>
<protein>
    <submittedName>
        <fullName evidence="3">FAD-dependent oxidoreductase</fullName>
    </submittedName>
</protein>
<dbReference type="Gene3D" id="3.50.50.60">
    <property type="entry name" value="FAD/NAD(P)-binding domain"/>
    <property type="match status" value="1"/>
</dbReference>
<sequence>MKSLDVVVVGAGLVGTALAYGLAKQGQTVTVLDADDTSHRAAHGNFGLVWVQNKGYGSGSYARWTRIAAEEWKNFASSLFDETGVDSKLEQRGGFHLCFDDLELAKRQARLESIRTSVGGNYPFRMLERSALESFLPGIGPSVAGASFTEMDGHVNPLLLLRALYAACRQRGVSIQGKQRVESIAYVSDAGFAIKTAAKTFHAARVVLSAGLGNAALSSHVGLQAPVRPNRGQILITERVERFLEYPTSYVRQTDNSTLQLGDSMEDVGWDDGTTPDMLVSIAARAVRCFPLLANVKLVRAWGALRVMSPDGFPIYAESPTYPGAFVVTCHSGVTLAPLHAGRIARWIAGHGQPEGIDEFRCDRFARESGFHEH</sequence>
<dbReference type="AlphaFoldDB" id="A0A0F5JWW7"/>
<feature type="domain" description="FAD dependent oxidoreductase" evidence="2">
    <location>
        <begin position="5"/>
        <end position="346"/>
    </location>
</feature>
<keyword evidence="1" id="KW-0560">Oxidoreductase</keyword>
<dbReference type="Proteomes" id="UP000033618">
    <property type="component" value="Unassembled WGS sequence"/>
</dbReference>
<dbReference type="STRING" id="28092.WM40_18995"/>
<dbReference type="SUPFAM" id="SSF54373">
    <property type="entry name" value="FAD-linked reductases, C-terminal domain"/>
    <property type="match status" value="1"/>
</dbReference>
<gene>
    <name evidence="3" type="ORF">WM40_18995</name>
</gene>